<dbReference type="Pfam" id="PF02452">
    <property type="entry name" value="PemK_toxin"/>
    <property type="match status" value="1"/>
</dbReference>
<dbReference type="Gene3D" id="2.30.30.110">
    <property type="match status" value="1"/>
</dbReference>
<name>A0A1F6M8Z7_9BACT</name>
<reference evidence="1 2" key="1">
    <citation type="journal article" date="2016" name="Nat. Commun.">
        <title>Thousands of microbial genomes shed light on interconnected biogeochemical processes in an aquifer system.</title>
        <authorList>
            <person name="Anantharaman K."/>
            <person name="Brown C.T."/>
            <person name="Hug L.A."/>
            <person name="Sharon I."/>
            <person name="Castelle C.J."/>
            <person name="Probst A.J."/>
            <person name="Thomas B.C."/>
            <person name="Singh A."/>
            <person name="Wilkins M.J."/>
            <person name="Karaoz U."/>
            <person name="Brodie E.L."/>
            <person name="Williams K.H."/>
            <person name="Hubbard S.S."/>
            <person name="Banfield J.F."/>
        </authorList>
    </citation>
    <scope>NUCLEOTIDE SEQUENCE [LARGE SCALE GENOMIC DNA]</scope>
</reference>
<dbReference type="InterPro" id="IPR011067">
    <property type="entry name" value="Plasmid_toxin/cell-grow_inhib"/>
</dbReference>
<sequence length="133" mass="15349">MFGIIEIFCAWCRQKIALHVDERPAKFFKQGEVWWCRVGKNVGDEIYGKGEKFARPVLIFKKLTRTTFLALPITSLPKIGTWYVSFELSGIFRSVLLNQARTLDSHRLLGRIGTLTDDDAKKIRTSFLEFYAT</sequence>
<dbReference type="EMBL" id="MFQD01000018">
    <property type="protein sequence ID" value="OGH68048.1"/>
    <property type="molecule type" value="Genomic_DNA"/>
</dbReference>
<comment type="caution">
    <text evidence="1">The sequence shown here is derived from an EMBL/GenBank/DDBJ whole genome shotgun (WGS) entry which is preliminary data.</text>
</comment>
<dbReference type="AlphaFoldDB" id="A0A1F6M8Z7"/>
<evidence type="ECO:0000313" key="1">
    <source>
        <dbReference type="EMBL" id="OGH68048.1"/>
    </source>
</evidence>
<dbReference type="Proteomes" id="UP000176532">
    <property type="component" value="Unassembled WGS sequence"/>
</dbReference>
<organism evidence="1 2">
    <name type="scientific">Candidatus Magasanikbacteria bacterium RIFCSPHIGHO2_02_FULL_50_9b</name>
    <dbReference type="NCBI Taxonomy" id="1798682"/>
    <lineage>
        <taxon>Bacteria</taxon>
        <taxon>Candidatus Magasanikiibacteriota</taxon>
    </lineage>
</organism>
<proteinExistence type="predicted"/>
<accession>A0A1F6M8Z7</accession>
<dbReference type="SUPFAM" id="SSF50118">
    <property type="entry name" value="Cell growth inhibitor/plasmid maintenance toxic component"/>
    <property type="match status" value="1"/>
</dbReference>
<protein>
    <submittedName>
        <fullName evidence="1">Uncharacterized protein</fullName>
    </submittedName>
</protein>
<evidence type="ECO:0000313" key="2">
    <source>
        <dbReference type="Proteomes" id="UP000176532"/>
    </source>
</evidence>
<dbReference type="InterPro" id="IPR003477">
    <property type="entry name" value="PemK-like"/>
</dbReference>
<dbReference type="GO" id="GO:0003677">
    <property type="term" value="F:DNA binding"/>
    <property type="evidence" value="ECO:0007669"/>
    <property type="project" value="InterPro"/>
</dbReference>
<gene>
    <name evidence="1" type="ORF">A3C15_00645</name>
</gene>